<feature type="chain" id="PRO_5041403541" evidence="1">
    <location>
        <begin position="24"/>
        <end position="88"/>
    </location>
</feature>
<feature type="signal peptide" evidence="1">
    <location>
        <begin position="1"/>
        <end position="23"/>
    </location>
</feature>
<evidence type="ECO:0000313" key="2">
    <source>
        <dbReference type="EMBL" id="MCW6507978.1"/>
    </source>
</evidence>
<dbReference type="EMBL" id="JAMOIM010000004">
    <property type="protein sequence ID" value="MCW6507978.1"/>
    <property type="molecule type" value="Genomic_DNA"/>
</dbReference>
<evidence type="ECO:0000256" key="1">
    <source>
        <dbReference type="SAM" id="SignalP"/>
    </source>
</evidence>
<sequence length="88" mass="9629">MTLTKTLLTAVMLTPLVGVPAKARVYNLDPYQGGAAAARYNYQRYGDTGYARDGDVRNTCVKLCRHDSNPCDPPAFKQADGRCEGPFD</sequence>
<organism evidence="2 3">
    <name type="scientific">Lichenifustis flavocetrariae</name>
    <dbReference type="NCBI Taxonomy" id="2949735"/>
    <lineage>
        <taxon>Bacteria</taxon>
        <taxon>Pseudomonadati</taxon>
        <taxon>Pseudomonadota</taxon>
        <taxon>Alphaproteobacteria</taxon>
        <taxon>Hyphomicrobiales</taxon>
        <taxon>Lichenihabitantaceae</taxon>
        <taxon>Lichenifustis</taxon>
    </lineage>
</organism>
<accession>A0AA41YVZ2</accession>
<dbReference type="RefSeq" id="WP_282584338.1">
    <property type="nucleotide sequence ID" value="NZ_JAMOIM010000004.1"/>
</dbReference>
<dbReference type="Proteomes" id="UP001165667">
    <property type="component" value="Unassembled WGS sequence"/>
</dbReference>
<name>A0AA41YVZ2_9HYPH</name>
<proteinExistence type="predicted"/>
<keyword evidence="1" id="KW-0732">Signal</keyword>
<evidence type="ECO:0000313" key="3">
    <source>
        <dbReference type="Proteomes" id="UP001165667"/>
    </source>
</evidence>
<gene>
    <name evidence="2" type="ORF">M8523_08085</name>
</gene>
<comment type="caution">
    <text evidence="2">The sequence shown here is derived from an EMBL/GenBank/DDBJ whole genome shotgun (WGS) entry which is preliminary data.</text>
</comment>
<dbReference type="AlphaFoldDB" id="A0AA41YVZ2"/>
<reference evidence="2" key="1">
    <citation type="submission" date="2022-05" db="EMBL/GenBank/DDBJ databases">
        <authorList>
            <person name="Pankratov T."/>
        </authorList>
    </citation>
    <scope>NUCLEOTIDE SEQUENCE</scope>
    <source>
        <strain evidence="2">BP6-180914</strain>
    </source>
</reference>
<protein>
    <submittedName>
        <fullName evidence="2">Uncharacterized protein</fullName>
    </submittedName>
</protein>
<keyword evidence="3" id="KW-1185">Reference proteome</keyword>